<dbReference type="EMBL" id="BARW01026697">
    <property type="protein sequence ID" value="GAJ08308.1"/>
    <property type="molecule type" value="Genomic_DNA"/>
</dbReference>
<comment type="caution">
    <text evidence="1">The sequence shown here is derived from an EMBL/GenBank/DDBJ whole genome shotgun (WGS) entry which is preliminary data.</text>
</comment>
<name>X1TSI0_9ZZZZ</name>
<proteinExistence type="predicted"/>
<reference evidence="1" key="1">
    <citation type="journal article" date="2014" name="Front. Microbiol.">
        <title>High frequency of phylogenetically diverse reductive dehalogenase-homologous genes in deep subseafloor sedimentary metagenomes.</title>
        <authorList>
            <person name="Kawai M."/>
            <person name="Futagami T."/>
            <person name="Toyoda A."/>
            <person name="Takaki Y."/>
            <person name="Nishi S."/>
            <person name="Hori S."/>
            <person name="Arai W."/>
            <person name="Tsubouchi T."/>
            <person name="Morono Y."/>
            <person name="Uchiyama I."/>
            <person name="Ito T."/>
            <person name="Fujiyama A."/>
            <person name="Inagaki F."/>
            <person name="Takami H."/>
        </authorList>
    </citation>
    <scope>NUCLEOTIDE SEQUENCE</scope>
    <source>
        <strain evidence="1">Expedition CK06-06</strain>
    </source>
</reference>
<gene>
    <name evidence="1" type="ORF">S12H4_43492</name>
</gene>
<organism evidence="1">
    <name type="scientific">marine sediment metagenome</name>
    <dbReference type="NCBI Taxonomy" id="412755"/>
    <lineage>
        <taxon>unclassified sequences</taxon>
        <taxon>metagenomes</taxon>
        <taxon>ecological metagenomes</taxon>
    </lineage>
</organism>
<accession>X1TSI0</accession>
<dbReference type="AlphaFoldDB" id="X1TSI0"/>
<evidence type="ECO:0000313" key="1">
    <source>
        <dbReference type="EMBL" id="GAJ08308.1"/>
    </source>
</evidence>
<sequence>MLNGILFAIVFLWLIALSVWKAYVSDYLKTLQDERDKVLAFLDEAKASMTPDSAQGPVG</sequence>
<protein>
    <submittedName>
        <fullName evidence="1">Uncharacterized protein</fullName>
    </submittedName>
</protein>